<evidence type="ECO:0000256" key="1">
    <source>
        <dbReference type="ARBA" id="ARBA00010742"/>
    </source>
</evidence>
<comment type="similarity">
    <text evidence="1">Belongs to the bacterial solute-binding protein SsuA/TauA family.</text>
</comment>
<dbReference type="InterPro" id="IPR001638">
    <property type="entry name" value="Solute-binding_3/MltF_N"/>
</dbReference>
<dbReference type="CDD" id="cd13558">
    <property type="entry name" value="PBP2_SsuA_like_2"/>
    <property type="match status" value="1"/>
</dbReference>
<evidence type="ECO:0000259" key="3">
    <source>
        <dbReference type="SMART" id="SM00062"/>
    </source>
</evidence>
<accession>A0ABT1IKI3</accession>
<dbReference type="PANTHER" id="PTHR30024">
    <property type="entry name" value="ALIPHATIC SULFONATES-BINDING PROTEIN-RELATED"/>
    <property type="match status" value="1"/>
</dbReference>
<dbReference type="InterPro" id="IPR010067">
    <property type="entry name" value="ABC_SsuA_sub-bd"/>
</dbReference>
<dbReference type="EMBL" id="JAMTCO010000015">
    <property type="protein sequence ID" value="MCP2273165.1"/>
    <property type="molecule type" value="Genomic_DNA"/>
</dbReference>
<organism evidence="4 5">
    <name type="scientific">Actinokineospora diospyrosa</name>
    <dbReference type="NCBI Taxonomy" id="103728"/>
    <lineage>
        <taxon>Bacteria</taxon>
        <taxon>Bacillati</taxon>
        <taxon>Actinomycetota</taxon>
        <taxon>Actinomycetes</taxon>
        <taxon>Pseudonocardiales</taxon>
        <taxon>Pseudonocardiaceae</taxon>
        <taxon>Actinokineospora</taxon>
    </lineage>
</organism>
<sequence>MRVRNLIPLAVAALALTACGGTDTPAASAPVPESVSAADLAKVTLKVGDQKGGQKSYLEAAGLLKDLPYKIEWSTFTSGPPLLEAASAGAIDIGSVGNTPPLFAAAANAKIAVVSAQKGDVSSDTLLVPESSPLRSIEELRGKTIGVAKGSSAHGVVLSILNRAKLAPTDVTLSFLQPADAYAAFTQNKLDAWAVWDPYTTQALREAKARVLIDGTGTIGGGKPDTEAGPDALTNGYGFLVAGRASLTDAGKNAALRDYVIRYAKALNYAKTHADERATAWAKDTGLKPEIALEASRRGLDRPIRIDDKVIADEQQLADAFIEAKILPTKFKFADFVDNRFAADVAAVAESGAQK</sequence>
<feature type="domain" description="Solute-binding protein family 3/N-terminal" evidence="3">
    <location>
        <begin position="44"/>
        <end position="284"/>
    </location>
</feature>
<comment type="caution">
    <text evidence="4">The sequence shown here is derived from an EMBL/GenBank/DDBJ whole genome shotgun (WGS) entry which is preliminary data.</text>
</comment>
<dbReference type="PROSITE" id="PS51257">
    <property type="entry name" value="PROKAR_LIPOPROTEIN"/>
    <property type="match status" value="1"/>
</dbReference>
<feature type="signal peptide" evidence="2">
    <location>
        <begin position="1"/>
        <end position="20"/>
    </location>
</feature>
<proteinExistence type="inferred from homology"/>
<dbReference type="Pfam" id="PF12974">
    <property type="entry name" value="Phosphonate-bd"/>
    <property type="match status" value="1"/>
</dbReference>
<dbReference type="RefSeq" id="WP_253890266.1">
    <property type="nucleotide sequence ID" value="NZ_BAAAVB010000019.1"/>
</dbReference>
<dbReference type="PANTHER" id="PTHR30024:SF48">
    <property type="entry name" value="ABC TRANSPORTER SUBSTRATE-BINDING PROTEIN"/>
    <property type="match status" value="1"/>
</dbReference>
<dbReference type="Proteomes" id="UP001205185">
    <property type="component" value="Unassembled WGS sequence"/>
</dbReference>
<dbReference type="SUPFAM" id="SSF53850">
    <property type="entry name" value="Periplasmic binding protein-like II"/>
    <property type="match status" value="1"/>
</dbReference>
<evidence type="ECO:0000313" key="5">
    <source>
        <dbReference type="Proteomes" id="UP001205185"/>
    </source>
</evidence>
<dbReference type="NCBIfam" id="TIGR01728">
    <property type="entry name" value="SsuA_fam"/>
    <property type="match status" value="1"/>
</dbReference>
<keyword evidence="2" id="KW-0732">Signal</keyword>
<name>A0ABT1IKI3_9PSEU</name>
<feature type="chain" id="PRO_5045995648" evidence="2">
    <location>
        <begin position="21"/>
        <end position="355"/>
    </location>
</feature>
<keyword evidence="5" id="KW-1185">Reference proteome</keyword>
<gene>
    <name evidence="4" type="ORF">LV75_005691</name>
</gene>
<reference evidence="4 5" key="1">
    <citation type="submission" date="2022-06" db="EMBL/GenBank/DDBJ databases">
        <title>Genomic Encyclopedia of Archaeal and Bacterial Type Strains, Phase II (KMG-II): from individual species to whole genera.</title>
        <authorList>
            <person name="Goeker M."/>
        </authorList>
    </citation>
    <scope>NUCLEOTIDE SEQUENCE [LARGE SCALE GENOMIC DNA]</scope>
    <source>
        <strain evidence="4 5">DSM 44255</strain>
    </source>
</reference>
<evidence type="ECO:0000256" key="2">
    <source>
        <dbReference type="SAM" id="SignalP"/>
    </source>
</evidence>
<dbReference type="SMART" id="SM00062">
    <property type="entry name" value="PBPb"/>
    <property type="match status" value="1"/>
</dbReference>
<dbReference type="Gene3D" id="3.40.190.10">
    <property type="entry name" value="Periplasmic binding protein-like II"/>
    <property type="match status" value="2"/>
</dbReference>
<evidence type="ECO:0000313" key="4">
    <source>
        <dbReference type="EMBL" id="MCP2273165.1"/>
    </source>
</evidence>
<protein>
    <submittedName>
        <fullName evidence="4">Sulfonate transport system substrate-binding protein</fullName>
    </submittedName>
</protein>